<accession>A0A9P7UZW1</accession>
<evidence type="ECO:0000313" key="2">
    <source>
        <dbReference type="Proteomes" id="UP001049176"/>
    </source>
</evidence>
<dbReference type="EMBL" id="CM032182">
    <property type="protein sequence ID" value="KAG7097683.1"/>
    <property type="molecule type" value="Genomic_DNA"/>
</dbReference>
<dbReference type="KEGG" id="more:E1B28_005008"/>
<proteinExistence type="predicted"/>
<dbReference type="OrthoDB" id="3168582at2759"/>
<sequence length="192" mass="21686">MSETRRHLEAARALSRLLTITNVAHAFHGSILTAVFANLPQSDEIFCIVEGGQGQAHPFRRVRDSVAGNDGFSVIHSPWTNRLYVSYRLLIPSIEIEILPAGEAGPRRLDHTTIMRVQSVPFLTVSEFIRAKLKSWMIGGSPRDAQDIVYTLSRHWNMVDINRIPETDMNLFVSRNTSVSPAWFAIKRKYGI</sequence>
<organism evidence="1 2">
    <name type="scientific">Marasmius oreades</name>
    <name type="common">fairy-ring Marasmius</name>
    <dbReference type="NCBI Taxonomy" id="181124"/>
    <lineage>
        <taxon>Eukaryota</taxon>
        <taxon>Fungi</taxon>
        <taxon>Dikarya</taxon>
        <taxon>Basidiomycota</taxon>
        <taxon>Agaricomycotina</taxon>
        <taxon>Agaricomycetes</taxon>
        <taxon>Agaricomycetidae</taxon>
        <taxon>Agaricales</taxon>
        <taxon>Marasmiineae</taxon>
        <taxon>Marasmiaceae</taxon>
        <taxon>Marasmius</taxon>
    </lineage>
</organism>
<protein>
    <submittedName>
        <fullName evidence="1">Uncharacterized protein</fullName>
    </submittedName>
</protein>
<dbReference type="AlphaFoldDB" id="A0A9P7UZW1"/>
<dbReference type="RefSeq" id="XP_043014153.1">
    <property type="nucleotide sequence ID" value="XM_043149547.1"/>
</dbReference>
<gene>
    <name evidence="1" type="ORF">E1B28_005008</name>
</gene>
<comment type="caution">
    <text evidence="1">The sequence shown here is derived from an EMBL/GenBank/DDBJ whole genome shotgun (WGS) entry which is preliminary data.</text>
</comment>
<keyword evidence="2" id="KW-1185">Reference proteome</keyword>
<name>A0A9P7UZW1_9AGAR</name>
<reference evidence="1" key="1">
    <citation type="journal article" date="2021" name="Genome Biol. Evol.">
        <title>The assembled and annotated genome of the fairy-ring fungus Marasmius oreades.</title>
        <authorList>
            <person name="Hiltunen M."/>
            <person name="Ament-Velasquez S.L."/>
            <person name="Johannesson H."/>
        </authorList>
    </citation>
    <scope>NUCLEOTIDE SEQUENCE</scope>
    <source>
        <strain evidence="1">03SP1</strain>
    </source>
</reference>
<dbReference type="Proteomes" id="UP001049176">
    <property type="component" value="Chromosome 2"/>
</dbReference>
<evidence type="ECO:0000313" key="1">
    <source>
        <dbReference type="EMBL" id="KAG7097683.1"/>
    </source>
</evidence>
<dbReference type="GeneID" id="66074084"/>